<protein>
    <submittedName>
        <fullName evidence="1">Uncharacterized protein</fullName>
    </submittedName>
</protein>
<comment type="caution">
    <text evidence="1">The sequence shown here is derived from an EMBL/GenBank/DDBJ whole genome shotgun (WGS) entry which is preliminary data.</text>
</comment>
<name>A0A080ZEG3_PHYNI</name>
<dbReference type="AlphaFoldDB" id="A0A080ZEG3"/>
<reference evidence="1 2" key="1">
    <citation type="submission" date="2013-11" db="EMBL/GenBank/DDBJ databases">
        <title>The Genome Sequence of Phytophthora parasitica P1976.</title>
        <authorList>
            <consortium name="The Broad Institute Genomics Platform"/>
            <person name="Russ C."/>
            <person name="Tyler B."/>
            <person name="Panabieres F."/>
            <person name="Shan W."/>
            <person name="Tripathy S."/>
            <person name="Grunwald N."/>
            <person name="Machado M."/>
            <person name="Johnson C.S."/>
            <person name="Walker B."/>
            <person name="Young S."/>
            <person name="Zeng Q."/>
            <person name="Gargeya S."/>
            <person name="Fitzgerald M."/>
            <person name="Haas B."/>
            <person name="Abouelleil A."/>
            <person name="Allen A.W."/>
            <person name="Alvarado L."/>
            <person name="Arachchi H.M."/>
            <person name="Berlin A.M."/>
            <person name="Chapman S.B."/>
            <person name="Gainer-Dewar J."/>
            <person name="Goldberg J."/>
            <person name="Griggs A."/>
            <person name="Gujja S."/>
            <person name="Hansen M."/>
            <person name="Howarth C."/>
            <person name="Imamovic A."/>
            <person name="Ireland A."/>
            <person name="Larimer J."/>
            <person name="McCowan C."/>
            <person name="Murphy C."/>
            <person name="Pearson M."/>
            <person name="Poon T.W."/>
            <person name="Priest M."/>
            <person name="Roberts A."/>
            <person name="Saif S."/>
            <person name="Shea T."/>
            <person name="Sisk P."/>
            <person name="Sykes S."/>
            <person name="Wortman J."/>
            <person name="Nusbaum C."/>
            <person name="Birren B."/>
        </authorList>
    </citation>
    <scope>NUCLEOTIDE SEQUENCE [LARGE SCALE GENOMIC DNA]</scope>
    <source>
        <strain evidence="1 2">P1976</strain>
    </source>
</reference>
<sequence length="67" mass="7524">MHLSGGGAGETWCPVPTAPDRFLRVASAHEPTNADIHYIPDHEISSPAHHHHGRRNLLRVRHARWGH</sequence>
<evidence type="ECO:0000313" key="2">
    <source>
        <dbReference type="Proteomes" id="UP000028582"/>
    </source>
</evidence>
<dbReference type="EMBL" id="ANJA01003228">
    <property type="protein sequence ID" value="ETO65024.1"/>
    <property type="molecule type" value="Genomic_DNA"/>
</dbReference>
<dbReference type="Proteomes" id="UP000028582">
    <property type="component" value="Unassembled WGS sequence"/>
</dbReference>
<evidence type="ECO:0000313" key="1">
    <source>
        <dbReference type="EMBL" id="ETO65024.1"/>
    </source>
</evidence>
<gene>
    <name evidence="1" type="ORF">F444_17590</name>
</gene>
<organism evidence="1 2">
    <name type="scientific">Phytophthora nicotianae P1976</name>
    <dbReference type="NCBI Taxonomy" id="1317066"/>
    <lineage>
        <taxon>Eukaryota</taxon>
        <taxon>Sar</taxon>
        <taxon>Stramenopiles</taxon>
        <taxon>Oomycota</taxon>
        <taxon>Peronosporomycetes</taxon>
        <taxon>Peronosporales</taxon>
        <taxon>Peronosporaceae</taxon>
        <taxon>Phytophthora</taxon>
    </lineage>
</organism>
<proteinExistence type="predicted"/>
<accession>A0A080ZEG3</accession>